<comment type="caution">
    <text evidence="2">The sequence shown here is derived from an EMBL/GenBank/DDBJ whole genome shotgun (WGS) entry which is preliminary data.</text>
</comment>
<evidence type="ECO:0000256" key="1">
    <source>
        <dbReference type="SAM" id="MobiDB-lite"/>
    </source>
</evidence>
<dbReference type="AlphaFoldDB" id="A0AAV7R2J7"/>
<feature type="region of interest" description="Disordered" evidence="1">
    <location>
        <begin position="1"/>
        <end position="96"/>
    </location>
</feature>
<sequence length="96" mass="11278">MSVYRFTEPPYIGPPTTEPLYFVHRTPEPPGVDRRTTEQPYLGPRNTEPRYFRVHEYKAQPSTHRRNLPAGSPRHRARQTRPGVNVQEKKARKANR</sequence>
<evidence type="ECO:0000313" key="2">
    <source>
        <dbReference type="EMBL" id="KAJ1147006.1"/>
    </source>
</evidence>
<reference evidence="2" key="1">
    <citation type="journal article" date="2022" name="bioRxiv">
        <title>Sequencing and chromosome-scale assembly of the giantPleurodeles waltlgenome.</title>
        <authorList>
            <person name="Brown T."/>
            <person name="Elewa A."/>
            <person name="Iarovenko S."/>
            <person name="Subramanian E."/>
            <person name="Araus A.J."/>
            <person name="Petzold A."/>
            <person name="Susuki M."/>
            <person name="Suzuki K.-i.T."/>
            <person name="Hayashi T."/>
            <person name="Toyoda A."/>
            <person name="Oliveira C."/>
            <person name="Osipova E."/>
            <person name="Leigh N.D."/>
            <person name="Simon A."/>
            <person name="Yun M.H."/>
        </authorList>
    </citation>
    <scope>NUCLEOTIDE SEQUENCE</scope>
    <source>
        <strain evidence="2">20211129_DDA</strain>
        <tissue evidence="2">Liver</tissue>
    </source>
</reference>
<organism evidence="2 3">
    <name type="scientific">Pleurodeles waltl</name>
    <name type="common">Iberian ribbed newt</name>
    <dbReference type="NCBI Taxonomy" id="8319"/>
    <lineage>
        <taxon>Eukaryota</taxon>
        <taxon>Metazoa</taxon>
        <taxon>Chordata</taxon>
        <taxon>Craniata</taxon>
        <taxon>Vertebrata</taxon>
        <taxon>Euteleostomi</taxon>
        <taxon>Amphibia</taxon>
        <taxon>Batrachia</taxon>
        <taxon>Caudata</taxon>
        <taxon>Salamandroidea</taxon>
        <taxon>Salamandridae</taxon>
        <taxon>Pleurodelinae</taxon>
        <taxon>Pleurodeles</taxon>
    </lineage>
</organism>
<feature type="compositionally biased region" description="Basic and acidic residues" evidence="1">
    <location>
        <begin position="47"/>
        <end position="58"/>
    </location>
</feature>
<feature type="compositionally biased region" description="Basic and acidic residues" evidence="1">
    <location>
        <begin position="25"/>
        <end position="37"/>
    </location>
</feature>
<dbReference type="EMBL" id="JANPWB010000010">
    <property type="protein sequence ID" value="KAJ1147006.1"/>
    <property type="molecule type" value="Genomic_DNA"/>
</dbReference>
<keyword evidence="3" id="KW-1185">Reference proteome</keyword>
<protein>
    <submittedName>
        <fullName evidence="2">Uncharacterized protein</fullName>
    </submittedName>
</protein>
<name>A0AAV7R2J7_PLEWA</name>
<accession>A0AAV7R2J7</accession>
<gene>
    <name evidence="2" type="ORF">NDU88_013257</name>
</gene>
<evidence type="ECO:0000313" key="3">
    <source>
        <dbReference type="Proteomes" id="UP001066276"/>
    </source>
</evidence>
<dbReference type="Proteomes" id="UP001066276">
    <property type="component" value="Chromosome 6"/>
</dbReference>
<feature type="compositionally biased region" description="Basic residues" evidence="1">
    <location>
        <begin position="63"/>
        <end position="79"/>
    </location>
</feature>
<proteinExistence type="predicted"/>